<feature type="chain" id="PRO_5046076865" description="LPXTG cell wall anchor domain-containing protein" evidence="3">
    <location>
        <begin position="28"/>
        <end position="876"/>
    </location>
</feature>
<keyword evidence="2" id="KW-1133">Transmembrane helix</keyword>
<keyword evidence="2" id="KW-0812">Transmembrane</keyword>
<keyword evidence="5" id="KW-1185">Reference proteome</keyword>
<reference evidence="4" key="2">
    <citation type="submission" date="2023-06" db="EMBL/GenBank/DDBJ databases">
        <authorList>
            <person name="Zeman M."/>
            <person name="Kubasova T."/>
            <person name="Jahodarova E."/>
            <person name="Nykrynova M."/>
            <person name="Rychlik I."/>
        </authorList>
    </citation>
    <scope>NUCLEOTIDE SEQUENCE</scope>
    <source>
        <strain evidence="4">ET39</strain>
    </source>
</reference>
<evidence type="ECO:0000256" key="1">
    <source>
        <dbReference type="SAM" id="MobiDB-lite"/>
    </source>
</evidence>
<keyword evidence="3" id="KW-0732">Signal</keyword>
<feature type="transmembrane region" description="Helical" evidence="2">
    <location>
        <begin position="847"/>
        <end position="867"/>
    </location>
</feature>
<keyword evidence="2" id="KW-0472">Membrane</keyword>
<evidence type="ECO:0000256" key="2">
    <source>
        <dbReference type="SAM" id="Phobius"/>
    </source>
</evidence>
<dbReference type="Proteomes" id="UP001529340">
    <property type="component" value="Unassembled WGS sequence"/>
</dbReference>
<evidence type="ECO:0000313" key="5">
    <source>
        <dbReference type="Proteomes" id="UP001529340"/>
    </source>
</evidence>
<feature type="region of interest" description="Disordered" evidence="1">
    <location>
        <begin position="806"/>
        <end position="844"/>
    </location>
</feature>
<sequence>MQAKRKLTALLLSLCMVLSVLPTAVFAADDPLVGGSQETDPYEPQMIDKIELEVDAPAEGKPADFSIQSQESDPYTVNDVYWSKCADEGDENTLVSMSADDSFEKGWYRLVLYVYMDFNYAATEDIAVSLVGAQPERLVVDRELESTVVVDAWFAIDPPEKQEITRLAFDEIPVPAAGIDFGQAEDTIEKQVAQAHDEQVKIYSADYYEWSLDSYDDYHVWNTVYSGDEYDGSLAYGVRMLLYAQTGWYFGDTPPEVTVNGEKAKVISLDPYRIEVFMQFGDIVVDYIYLDSEIWPLDGQEIRMEPDNFTVGDDTLGAPAKSLFTIKDARMLIKPEGRGDWRDLTAEDTHFSTENDYTFYAEVEAADGVVFAQDAGGTIRADKDATVTVSPDGKSATLFHEIVLRVYRKAYARTTRYDNDPMFEGMDMTDWETKDHKSVPLTMNAPEPGVTIEDPTFGTPDGKEVIEGMNVEFYWYEVPYVGSQKPISYFAETFEAGKTYMLKISFVSFWSRSYYVPPDFDIEYVVDQDGNILNYARKDSITIDEHDRDLFFWFTVGEVGEPEVVEQIDITGPEDLVGLLGQETDRLSSEQLSNFKLSSDAFVIDNGVWFYSSGSSSNFLRLDLRVNSGYRFKLPQRQALSYNGDSSNITYYSDSNEFDDFVVYIFPSDAEPHTHIYSEEWSSDENNHWHACECGAKADTAAHTYGEWSVTKEATETETGSRERTCTVCDYMQTETIPVIEHEHSYSEEWSSDENNHWHACECGAKADTAAHTYGEWSVTKEATETETGSKERTCTVCAYVQTEAIPAAGTGEPTDSTDPTDSSDSQGQQDPSGDTGSPQTGDSSNMMLWISLMLASCGGVLGMLLYRRKKAAAGK</sequence>
<accession>A0ABT7UEG8</accession>
<proteinExistence type="predicted"/>
<dbReference type="EMBL" id="JAUDCG010000063">
    <property type="protein sequence ID" value="MDM8158031.1"/>
    <property type="molecule type" value="Genomic_DNA"/>
</dbReference>
<dbReference type="RefSeq" id="WP_289608468.1">
    <property type="nucleotide sequence ID" value="NZ_JAUDCG010000063.1"/>
</dbReference>
<reference evidence="4" key="1">
    <citation type="submission" date="2023-06" db="EMBL/GenBank/DDBJ databases">
        <title>Identification and characterization of horizontal gene transfer across gut microbiota members of farm animals based on homology search.</title>
        <authorList>
            <person name="Schwarzerova J."/>
            <person name="Nykrynova M."/>
            <person name="Jureckova K."/>
            <person name="Cejkova D."/>
            <person name="Rychlik I."/>
        </authorList>
    </citation>
    <scope>NUCLEOTIDE SEQUENCE</scope>
    <source>
        <strain evidence="4">ET39</strain>
    </source>
</reference>
<name>A0ABT7UEG8_9FIRM</name>
<organism evidence="4 5">
    <name type="scientific">Amedibacillus dolichus</name>
    <dbReference type="NCBI Taxonomy" id="31971"/>
    <lineage>
        <taxon>Bacteria</taxon>
        <taxon>Bacillati</taxon>
        <taxon>Bacillota</taxon>
        <taxon>Erysipelotrichia</taxon>
        <taxon>Erysipelotrichales</taxon>
        <taxon>Erysipelotrichaceae</taxon>
        <taxon>Amedibacillus</taxon>
    </lineage>
</organism>
<evidence type="ECO:0000256" key="3">
    <source>
        <dbReference type="SAM" id="SignalP"/>
    </source>
</evidence>
<feature type="compositionally biased region" description="Low complexity" evidence="1">
    <location>
        <begin position="810"/>
        <end position="838"/>
    </location>
</feature>
<feature type="signal peptide" evidence="3">
    <location>
        <begin position="1"/>
        <end position="27"/>
    </location>
</feature>
<evidence type="ECO:0008006" key="6">
    <source>
        <dbReference type="Google" id="ProtNLM"/>
    </source>
</evidence>
<protein>
    <recommendedName>
        <fullName evidence="6">LPXTG cell wall anchor domain-containing protein</fullName>
    </recommendedName>
</protein>
<gene>
    <name evidence="4" type="ORF">QUV96_10365</name>
</gene>
<evidence type="ECO:0000313" key="4">
    <source>
        <dbReference type="EMBL" id="MDM8158031.1"/>
    </source>
</evidence>
<comment type="caution">
    <text evidence="4">The sequence shown here is derived from an EMBL/GenBank/DDBJ whole genome shotgun (WGS) entry which is preliminary data.</text>
</comment>